<accession>A0A0D7EC56</accession>
<feature type="compositionally biased region" description="Basic and acidic residues" evidence="1">
    <location>
        <begin position="77"/>
        <end position="91"/>
    </location>
</feature>
<comment type="caution">
    <text evidence="2">The sequence shown here is derived from an EMBL/GenBank/DDBJ whole genome shotgun (WGS) entry which is preliminary data.</text>
</comment>
<dbReference type="Proteomes" id="UP000032439">
    <property type="component" value="Unassembled WGS sequence"/>
</dbReference>
<reference evidence="2 3" key="1">
    <citation type="submission" date="2014-11" db="EMBL/GenBank/DDBJ databases">
        <title>Genomics and ecophysiology of heterotrophic nitrogen fixing bacteria isolated from estuarine surface water.</title>
        <authorList>
            <person name="Bentzon-Tilia M."/>
            <person name="Severin I."/>
            <person name="Hansen L.H."/>
            <person name="Riemann L."/>
        </authorList>
    </citation>
    <scope>NUCLEOTIDE SEQUENCE [LARGE SCALE GENOMIC DNA]</scope>
    <source>
        <strain evidence="2 3">BAL361</strain>
    </source>
</reference>
<protein>
    <recommendedName>
        <fullName evidence="4">DUF2892 domain-containing protein</fullName>
    </recommendedName>
</protein>
<feature type="compositionally biased region" description="Polar residues" evidence="1">
    <location>
        <begin position="92"/>
        <end position="113"/>
    </location>
</feature>
<evidence type="ECO:0008006" key="4">
    <source>
        <dbReference type="Google" id="ProtNLM"/>
    </source>
</evidence>
<evidence type="ECO:0000313" key="3">
    <source>
        <dbReference type="Proteomes" id="UP000032439"/>
    </source>
</evidence>
<organism evidence="2 3">
    <name type="scientific">Stutzerimonas stutzeri</name>
    <name type="common">Pseudomonas stutzeri</name>
    <dbReference type="NCBI Taxonomy" id="316"/>
    <lineage>
        <taxon>Bacteria</taxon>
        <taxon>Pseudomonadati</taxon>
        <taxon>Pseudomonadota</taxon>
        <taxon>Gammaproteobacteria</taxon>
        <taxon>Pseudomonadales</taxon>
        <taxon>Pseudomonadaceae</taxon>
        <taxon>Stutzerimonas</taxon>
    </lineage>
</organism>
<name>A0A0D7EC56_STUST</name>
<sequence length="120" mass="12629">MNNKSSNHQNQNVHGWERAMSLAGGLYFLAKGLSRGGLGGLLQLGIGGLALSRGVTGHCEAKRVFNEINEQAGMAEGRSHHMPFERSEKDSQQLQANAEAATNGTTVTGNDSLKSPPAGV</sequence>
<dbReference type="RefSeq" id="WP_003285581.1">
    <property type="nucleotide sequence ID" value="NZ_CP036186.1"/>
</dbReference>
<evidence type="ECO:0000256" key="1">
    <source>
        <dbReference type="SAM" id="MobiDB-lite"/>
    </source>
</evidence>
<gene>
    <name evidence="2" type="ORF">LO50_02005</name>
</gene>
<dbReference type="AlphaFoldDB" id="A0A0D7EC56"/>
<proteinExistence type="predicted"/>
<evidence type="ECO:0000313" key="2">
    <source>
        <dbReference type="EMBL" id="KIZ38308.1"/>
    </source>
</evidence>
<dbReference type="EMBL" id="JXXD01000014">
    <property type="protein sequence ID" value="KIZ38308.1"/>
    <property type="molecule type" value="Genomic_DNA"/>
</dbReference>
<feature type="region of interest" description="Disordered" evidence="1">
    <location>
        <begin position="72"/>
        <end position="120"/>
    </location>
</feature>
<dbReference type="PATRIC" id="fig|316.104.peg.3024"/>